<feature type="compositionally biased region" description="Acidic residues" evidence="1">
    <location>
        <begin position="215"/>
        <end position="229"/>
    </location>
</feature>
<organism evidence="2 3">
    <name type="scientific">Claviceps pazoutovae</name>
    <dbReference type="NCBI Taxonomy" id="1649127"/>
    <lineage>
        <taxon>Eukaryota</taxon>
        <taxon>Fungi</taxon>
        <taxon>Dikarya</taxon>
        <taxon>Ascomycota</taxon>
        <taxon>Pezizomycotina</taxon>
        <taxon>Sordariomycetes</taxon>
        <taxon>Hypocreomycetidae</taxon>
        <taxon>Hypocreales</taxon>
        <taxon>Clavicipitaceae</taxon>
        <taxon>Claviceps</taxon>
    </lineage>
</organism>
<feature type="compositionally biased region" description="Basic and acidic residues" evidence="1">
    <location>
        <begin position="582"/>
        <end position="596"/>
    </location>
</feature>
<dbReference type="AlphaFoldDB" id="A0A9P7SJD3"/>
<feature type="region of interest" description="Disordered" evidence="1">
    <location>
        <begin position="487"/>
        <end position="684"/>
    </location>
</feature>
<feature type="compositionally biased region" description="Basic and acidic residues" evidence="1">
    <location>
        <begin position="268"/>
        <end position="308"/>
    </location>
</feature>
<keyword evidence="3" id="KW-1185">Reference proteome</keyword>
<feature type="compositionally biased region" description="Basic and acidic residues" evidence="1">
    <location>
        <begin position="68"/>
        <end position="88"/>
    </location>
</feature>
<comment type="caution">
    <text evidence="2">The sequence shown here is derived from an EMBL/GenBank/DDBJ whole genome shotgun (WGS) entry which is preliminary data.</text>
</comment>
<proteinExistence type="predicted"/>
<feature type="compositionally biased region" description="Polar residues" evidence="1">
    <location>
        <begin position="504"/>
        <end position="538"/>
    </location>
</feature>
<feature type="region of interest" description="Disordered" evidence="1">
    <location>
        <begin position="151"/>
        <end position="351"/>
    </location>
</feature>
<dbReference type="EMBL" id="SRPO01000059">
    <property type="protein sequence ID" value="KAG5944160.1"/>
    <property type="molecule type" value="Genomic_DNA"/>
</dbReference>
<feature type="compositionally biased region" description="Polar residues" evidence="1">
    <location>
        <begin position="607"/>
        <end position="617"/>
    </location>
</feature>
<feature type="compositionally biased region" description="Polar residues" evidence="1">
    <location>
        <begin position="230"/>
        <end position="244"/>
    </location>
</feature>
<dbReference type="OrthoDB" id="3439935at2759"/>
<name>A0A9P7SJD3_9HYPO</name>
<feature type="compositionally biased region" description="Low complexity" evidence="1">
    <location>
        <begin position="116"/>
        <end position="132"/>
    </location>
</feature>
<accession>A0A9P7SJD3</accession>
<evidence type="ECO:0000313" key="3">
    <source>
        <dbReference type="Proteomes" id="UP000706124"/>
    </source>
</evidence>
<gene>
    <name evidence="2" type="ORF">E4U60_006177</name>
</gene>
<evidence type="ECO:0000313" key="2">
    <source>
        <dbReference type="EMBL" id="KAG5944160.1"/>
    </source>
</evidence>
<sequence>MARRKNSGSIRFCEWVVGATISSALGPIPKKHKPKPPRRQRVLKVEVTTDNETEEDTVKVSCSRSGRSKADPAIETDVKKVRFDDGSKKTAMKKTTSPVPSPEEEGTKDSPETQVSSAESSDSSKASDSGEGSEQGSVCPCRVYVCHCQVHKKKQKYKQGTKKKMLVKKRSKQRQASSSDTDKPKKASKSGKNNKGNKDKKKGNDVESSATDTEPTTDAESTADAEFTTDAESATDTGDESSAVSDVEEPEPEKQSKGKKNKKAAPTEAEKKKSEAAKEKKPSDAKQGEKEPTQAPDKPADEKDKTETAPDEPADAQKATTDGDRKPGNYPAGFPFAYQPNPFGTPGGLPQNAQYDCENNFARTYHAPMYGHHGQPLYAMQDRSHHPMPMGMPHPSQNPYYYGYGQGLGLNNVGQVPITQGDQMPSWNAYYAPPQGHAPPQGYTVAGYPGAYVPQPTEPPQPAIDPNPLPFKSNKGAFSRLASLLNKDRDLEGGNNVFPPAPKENTNPYYPQRRSAFSNMGNSHPDGSSGNSPLSSQMKNDKKAKQPRMSHAEEIKRLQKQRDDQLASSSSAKGQGQGTGDAEAKWNKDATADQNRHKTWSAYHGDQNASSFDQGTRGSPYAGNASSGNEAPWSTDDQTGKQNGPLDRTNNVMPGGWYESASGPSWGDPTMAASTKGQVDATSW</sequence>
<feature type="compositionally biased region" description="Polar residues" evidence="1">
    <location>
        <begin position="672"/>
        <end position="684"/>
    </location>
</feature>
<reference evidence="2 3" key="1">
    <citation type="journal article" date="2020" name="bioRxiv">
        <title>Whole genome comparisons of ergot fungi reveals the divergence and evolution of species within the genus Claviceps are the result of varying mechanisms driving genome evolution and host range expansion.</title>
        <authorList>
            <person name="Wyka S.A."/>
            <person name="Mondo S.J."/>
            <person name="Liu M."/>
            <person name="Dettman J."/>
            <person name="Nalam V."/>
            <person name="Broders K.D."/>
        </authorList>
    </citation>
    <scope>NUCLEOTIDE SEQUENCE [LARGE SCALE GENOMIC DNA]</scope>
    <source>
        <strain evidence="2 3">CCC 1485</strain>
    </source>
</reference>
<feature type="region of interest" description="Disordered" evidence="1">
    <location>
        <begin position="25"/>
        <end position="137"/>
    </location>
</feature>
<feature type="compositionally biased region" description="Basic residues" evidence="1">
    <location>
        <begin position="151"/>
        <end position="173"/>
    </location>
</feature>
<feature type="compositionally biased region" description="Basic residues" evidence="1">
    <location>
        <begin position="29"/>
        <end position="42"/>
    </location>
</feature>
<feature type="compositionally biased region" description="Basic and acidic residues" evidence="1">
    <location>
        <begin position="539"/>
        <end position="565"/>
    </location>
</feature>
<evidence type="ECO:0000256" key="1">
    <source>
        <dbReference type="SAM" id="MobiDB-lite"/>
    </source>
</evidence>
<dbReference type="Proteomes" id="UP000706124">
    <property type="component" value="Unassembled WGS sequence"/>
</dbReference>
<feature type="compositionally biased region" description="Polar residues" evidence="1">
    <location>
        <begin position="635"/>
        <end position="652"/>
    </location>
</feature>
<protein>
    <submittedName>
        <fullName evidence="2">Uncharacterized protein</fullName>
    </submittedName>
</protein>